<dbReference type="STRING" id="74557.A0A1V9ZXP4"/>
<feature type="binding site" evidence="4">
    <location>
        <position position="234"/>
    </location>
    <ligand>
        <name>Mn(2+)</name>
        <dbReference type="ChEBI" id="CHEBI:29035"/>
        <label>2</label>
    </ligand>
</feature>
<feature type="binding site" evidence="4">
    <location>
        <position position="153"/>
    </location>
    <ligand>
        <name>Mn(2+)</name>
        <dbReference type="ChEBI" id="CHEBI:29035"/>
        <label>1</label>
    </ligand>
</feature>
<dbReference type="AlphaFoldDB" id="A0A1V9ZXP4"/>
<feature type="binding site" evidence="4">
    <location>
        <position position="123"/>
    </location>
    <ligand>
        <name>Mn(2+)</name>
        <dbReference type="ChEBI" id="CHEBI:29035"/>
        <label>1</label>
    </ligand>
</feature>
<dbReference type="Proteomes" id="UP000243217">
    <property type="component" value="Unassembled WGS sequence"/>
</dbReference>
<dbReference type="GO" id="GO:0046872">
    <property type="term" value="F:metal ion binding"/>
    <property type="evidence" value="ECO:0007669"/>
    <property type="project" value="UniProtKB-KW"/>
</dbReference>
<accession>A0A1V9ZXP4</accession>
<evidence type="ECO:0000313" key="7">
    <source>
        <dbReference type="Proteomes" id="UP000243217"/>
    </source>
</evidence>
<keyword evidence="2 4" id="KW-0479">Metal-binding</keyword>
<comment type="cofactor">
    <cofactor evidence="4">
        <name>Mn(2+)</name>
        <dbReference type="ChEBI" id="CHEBI:29035"/>
    </cofactor>
    <text evidence="4">Binds 2 manganese ions per subunit.</text>
</comment>
<evidence type="ECO:0000256" key="5">
    <source>
        <dbReference type="RuleBase" id="RU003684"/>
    </source>
</evidence>
<comment type="caution">
    <text evidence="6">The sequence shown here is derived from an EMBL/GenBank/DDBJ whole genome shotgun (WGS) entry which is preliminary data.</text>
</comment>
<feature type="binding site" evidence="4">
    <location>
        <position position="236"/>
    </location>
    <ligand>
        <name>Mn(2+)</name>
        <dbReference type="ChEBI" id="CHEBI:29035"/>
        <label>1</label>
    </ligand>
</feature>
<proteinExistence type="inferred from homology"/>
<protein>
    <submittedName>
        <fullName evidence="6">Arginase</fullName>
    </submittedName>
</protein>
<dbReference type="InterPro" id="IPR006035">
    <property type="entry name" value="Ureohydrolase"/>
</dbReference>
<dbReference type="PANTHER" id="PTHR11358">
    <property type="entry name" value="ARGINASE/AGMATINASE"/>
    <property type="match status" value="1"/>
</dbReference>
<dbReference type="EMBL" id="JNBS01001086">
    <property type="protein sequence ID" value="OQS02739.1"/>
    <property type="molecule type" value="Genomic_DNA"/>
</dbReference>
<evidence type="ECO:0000256" key="4">
    <source>
        <dbReference type="PIRSR" id="PIRSR036979-1"/>
    </source>
</evidence>
<keyword evidence="3 5" id="KW-0378">Hydrolase</keyword>
<feature type="binding site" evidence="4">
    <location>
        <position position="155"/>
    </location>
    <ligand>
        <name>Mn(2+)</name>
        <dbReference type="ChEBI" id="CHEBI:29035"/>
        <label>1</label>
    </ligand>
</feature>
<dbReference type="InterPro" id="IPR020855">
    <property type="entry name" value="Ureohydrolase_Mn_BS"/>
</dbReference>
<comment type="similarity">
    <text evidence="1">Belongs to the arginase family. Agmatinase subfamily.</text>
</comment>
<dbReference type="GO" id="GO:0033389">
    <property type="term" value="P:putrescine biosynthetic process from arginine, via agmatine"/>
    <property type="evidence" value="ECO:0007669"/>
    <property type="project" value="TreeGrafter"/>
</dbReference>
<organism evidence="6 7">
    <name type="scientific">Thraustotheca clavata</name>
    <dbReference type="NCBI Taxonomy" id="74557"/>
    <lineage>
        <taxon>Eukaryota</taxon>
        <taxon>Sar</taxon>
        <taxon>Stramenopiles</taxon>
        <taxon>Oomycota</taxon>
        <taxon>Saprolegniomycetes</taxon>
        <taxon>Saprolegniales</taxon>
        <taxon>Achlyaceae</taxon>
        <taxon>Thraustotheca</taxon>
    </lineage>
</organism>
<name>A0A1V9ZXP4_9STRA</name>
<keyword evidence="7" id="KW-1185">Reference proteome</keyword>
<dbReference type="SUPFAM" id="SSF52768">
    <property type="entry name" value="Arginase/deacetylase"/>
    <property type="match status" value="1"/>
</dbReference>
<keyword evidence="4" id="KW-0464">Manganese</keyword>
<evidence type="ECO:0000256" key="3">
    <source>
        <dbReference type="ARBA" id="ARBA00022801"/>
    </source>
</evidence>
<sequence>MILGRQLGRRSIHGIQYPLVPFINKNASVSQALTSKSTVALFGVPVDTNSSFLQGPAEAPDAIRHAILSDSGNGTTELNVDVGALQLSHLVDLGNVDCFDTLSSIINEATSANHRVMAFGGDHSITFPIIRGIRQALLAKNESRLNILHFDAHSDMYADDILETGNIYSHASPFARILENNLCTRLVQVGIRCQTQHLRDQAEKYNVEVHDMISLSKISLPKLVFDGPLYISIDLDCLDPAFAPGVSHYEPGGMNTRDVLTLLQTFQGDLIGADIVELNVARDIGTGYTSIANQTSPGMTAMVAAKFAKELLGRMFVP</sequence>
<evidence type="ECO:0000256" key="1">
    <source>
        <dbReference type="ARBA" id="ARBA00009227"/>
    </source>
</evidence>
<dbReference type="OrthoDB" id="288726at2759"/>
<dbReference type="Pfam" id="PF00491">
    <property type="entry name" value="Arginase"/>
    <property type="match status" value="1"/>
</dbReference>
<dbReference type="Gene3D" id="3.40.800.10">
    <property type="entry name" value="Ureohydrolase domain"/>
    <property type="match status" value="1"/>
</dbReference>
<feature type="binding site" evidence="4">
    <location>
        <position position="151"/>
    </location>
    <ligand>
        <name>Mn(2+)</name>
        <dbReference type="ChEBI" id="CHEBI:29035"/>
        <label>1</label>
    </ligand>
</feature>
<dbReference type="PANTHER" id="PTHR11358:SF26">
    <property type="entry name" value="GUANIDINO ACID HYDROLASE, MITOCHONDRIAL"/>
    <property type="match status" value="1"/>
</dbReference>
<dbReference type="PROSITE" id="PS01053">
    <property type="entry name" value="ARGINASE_1"/>
    <property type="match status" value="1"/>
</dbReference>
<reference evidence="6 7" key="1">
    <citation type="journal article" date="2014" name="Genome Biol. Evol.">
        <title>The secreted proteins of Achlya hypogyna and Thraustotheca clavata identify the ancestral oomycete secretome and reveal gene acquisitions by horizontal gene transfer.</title>
        <authorList>
            <person name="Misner I."/>
            <person name="Blouin N."/>
            <person name="Leonard G."/>
            <person name="Richards T.A."/>
            <person name="Lane C.E."/>
        </authorList>
    </citation>
    <scope>NUCLEOTIDE SEQUENCE [LARGE SCALE GENOMIC DNA]</scope>
    <source>
        <strain evidence="6 7">ATCC 34112</strain>
    </source>
</reference>
<dbReference type="PIRSF" id="PIRSF036979">
    <property type="entry name" value="Arginase"/>
    <property type="match status" value="1"/>
</dbReference>
<dbReference type="GO" id="GO:0008783">
    <property type="term" value="F:agmatinase activity"/>
    <property type="evidence" value="ECO:0007669"/>
    <property type="project" value="TreeGrafter"/>
</dbReference>
<evidence type="ECO:0000313" key="6">
    <source>
        <dbReference type="EMBL" id="OQS02739.1"/>
    </source>
</evidence>
<gene>
    <name evidence="6" type="ORF">THRCLA_04924</name>
</gene>
<dbReference type="InterPro" id="IPR023696">
    <property type="entry name" value="Ureohydrolase_dom_sf"/>
</dbReference>
<evidence type="ECO:0000256" key="2">
    <source>
        <dbReference type="ARBA" id="ARBA00022723"/>
    </source>
</evidence>
<dbReference type="PROSITE" id="PS51409">
    <property type="entry name" value="ARGINASE_2"/>
    <property type="match status" value="1"/>
</dbReference>